<proteinExistence type="predicted"/>
<feature type="compositionally biased region" description="Basic and acidic residues" evidence="1">
    <location>
        <begin position="147"/>
        <end position="162"/>
    </location>
</feature>
<dbReference type="AlphaFoldDB" id="A0A1Q9EV93"/>
<keyword evidence="3" id="KW-1185">Reference proteome</keyword>
<feature type="compositionally biased region" description="Acidic residues" evidence="1">
    <location>
        <begin position="78"/>
        <end position="111"/>
    </location>
</feature>
<name>A0A1Q9EV93_SYMMI</name>
<evidence type="ECO:0000313" key="2">
    <source>
        <dbReference type="EMBL" id="OLQ11341.1"/>
    </source>
</evidence>
<reference evidence="2 3" key="1">
    <citation type="submission" date="2016-02" db="EMBL/GenBank/DDBJ databases">
        <title>Genome analysis of coral dinoflagellate symbionts highlights evolutionary adaptations to a symbiotic lifestyle.</title>
        <authorList>
            <person name="Aranda M."/>
            <person name="Li Y."/>
            <person name="Liew Y.J."/>
            <person name="Baumgarten S."/>
            <person name="Simakov O."/>
            <person name="Wilson M."/>
            <person name="Piel J."/>
            <person name="Ashoor H."/>
            <person name="Bougouffa S."/>
            <person name="Bajic V.B."/>
            <person name="Ryu T."/>
            <person name="Ravasi T."/>
            <person name="Bayer T."/>
            <person name="Micklem G."/>
            <person name="Kim H."/>
            <person name="Bhak J."/>
            <person name="Lajeunesse T.C."/>
            <person name="Voolstra C.R."/>
        </authorList>
    </citation>
    <scope>NUCLEOTIDE SEQUENCE [LARGE SCALE GENOMIC DNA]</scope>
    <source>
        <strain evidence="2 3">CCMP2467</strain>
    </source>
</reference>
<dbReference type="EMBL" id="LSRX01000060">
    <property type="protein sequence ID" value="OLQ11341.1"/>
    <property type="molecule type" value="Genomic_DNA"/>
</dbReference>
<feature type="region of interest" description="Disordered" evidence="1">
    <location>
        <begin position="75"/>
        <end position="188"/>
    </location>
</feature>
<protein>
    <submittedName>
        <fullName evidence="2">Uncharacterized protein</fullName>
    </submittedName>
</protein>
<feature type="compositionally biased region" description="Acidic residues" evidence="1">
    <location>
        <begin position="163"/>
        <end position="181"/>
    </location>
</feature>
<comment type="caution">
    <text evidence="2">The sequence shown here is derived from an EMBL/GenBank/DDBJ whole genome shotgun (WGS) entry which is preliminary data.</text>
</comment>
<dbReference type="Proteomes" id="UP000186817">
    <property type="component" value="Unassembled WGS sequence"/>
</dbReference>
<evidence type="ECO:0000256" key="1">
    <source>
        <dbReference type="SAM" id="MobiDB-lite"/>
    </source>
</evidence>
<dbReference type="OrthoDB" id="10371428at2759"/>
<sequence length="428" mass="47280">MGSISLQRGRKGCEENKRSFEQRLAELSLVMGPAVQRSTNKDIADWYSFKVSVGVAPGEAATGSPVRRRELCEAQVVDYEEHDDDDADDDDDDDDDDDHAGDSDGGDDDGDDGHGDYVGYVGSGDAEDDNDDGDGHDGGDGGGDDDDGRHADEHQYRTRIQEEPEEEEEEEEEEEDEEEAAAADRLPVVKNDGVHTTLVVLHPSRGVPESQADLPRLAEGESFVRPATETADPPTGGNEAPIDLLVLPRLMLLRWASLLRTALRKWLRRRLISPTDCFENANDLLVNVYDWAFEPNENDEPIAFVVFRVGSNDWRWTLCAHWLQWASVRMPMAVAMCHPGPKILRSLNEIIEWGMSATTNNQTLVEWRLMGHTLVPMSQAIGGGLMHDCSTWNEIYAGEENVAAKAWNAPAEVKGSNDRTAATVHTIS</sequence>
<evidence type="ECO:0000313" key="3">
    <source>
        <dbReference type="Proteomes" id="UP000186817"/>
    </source>
</evidence>
<gene>
    <name evidence="2" type="ORF">AK812_SmicGene4823</name>
</gene>
<organism evidence="2 3">
    <name type="scientific">Symbiodinium microadriaticum</name>
    <name type="common">Dinoflagellate</name>
    <name type="synonym">Zooxanthella microadriatica</name>
    <dbReference type="NCBI Taxonomy" id="2951"/>
    <lineage>
        <taxon>Eukaryota</taxon>
        <taxon>Sar</taxon>
        <taxon>Alveolata</taxon>
        <taxon>Dinophyceae</taxon>
        <taxon>Suessiales</taxon>
        <taxon>Symbiodiniaceae</taxon>
        <taxon>Symbiodinium</taxon>
    </lineage>
</organism>
<accession>A0A1Q9EV93</accession>